<evidence type="ECO:0000313" key="2">
    <source>
        <dbReference type="Proteomes" id="UP000775547"/>
    </source>
</evidence>
<comment type="caution">
    <text evidence="1">The sequence shown here is derived from an EMBL/GenBank/DDBJ whole genome shotgun (WGS) entry which is preliminary data.</text>
</comment>
<dbReference type="EMBL" id="JABCKV010000006">
    <property type="protein sequence ID" value="KAG5647847.1"/>
    <property type="molecule type" value="Genomic_DNA"/>
</dbReference>
<protein>
    <submittedName>
        <fullName evidence="1">Uncharacterized protein</fullName>
    </submittedName>
</protein>
<reference evidence="1" key="1">
    <citation type="submission" date="2020-07" db="EMBL/GenBank/DDBJ databases">
        <authorList>
            <person name="Nieuwenhuis M."/>
            <person name="Van De Peppel L.J.J."/>
        </authorList>
    </citation>
    <scope>NUCLEOTIDE SEQUENCE</scope>
    <source>
        <strain evidence="1">AP01</strain>
        <tissue evidence="1">Mycelium</tissue>
    </source>
</reference>
<accession>A0A9P7GIZ5</accession>
<sequence length="76" mass="8637">MLIRSAWVSNNVEGSYKRSVSLAMVIGLENGRRERGERDEIIGQGTEGNEKNGRFETVADAKREKGDEWSGYRYII</sequence>
<evidence type="ECO:0000313" key="1">
    <source>
        <dbReference type="EMBL" id="KAG5647847.1"/>
    </source>
</evidence>
<keyword evidence="2" id="KW-1185">Reference proteome</keyword>
<dbReference type="Proteomes" id="UP000775547">
    <property type="component" value="Unassembled WGS sequence"/>
</dbReference>
<name>A0A9P7GIZ5_9AGAR</name>
<reference evidence="1" key="2">
    <citation type="submission" date="2021-10" db="EMBL/GenBank/DDBJ databases">
        <title>Phylogenomics reveals ancestral predisposition of the termite-cultivated fungus Termitomyces towards a domesticated lifestyle.</title>
        <authorList>
            <person name="Auxier B."/>
            <person name="Grum-Grzhimaylo A."/>
            <person name="Cardenas M.E."/>
            <person name="Lodge J.D."/>
            <person name="Laessoe T."/>
            <person name="Pedersen O."/>
            <person name="Smith M.E."/>
            <person name="Kuyper T.W."/>
            <person name="Franco-Molano E.A."/>
            <person name="Baroni T.J."/>
            <person name="Aanen D.K."/>
        </authorList>
    </citation>
    <scope>NUCLEOTIDE SEQUENCE</scope>
    <source>
        <strain evidence="1">AP01</strain>
        <tissue evidence="1">Mycelium</tissue>
    </source>
</reference>
<organism evidence="1 2">
    <name type="scientific">Asterophora parasitica</name>
    <dbReference type="NCBI Taxonomy" id="117018"/>
    <lineage>
        <taxon>Eukaryota</taxon>
        <taxon>Fungi</taxon>
        <taxon>Dikarya</taxon>
        <taxon>Basidiomycota</taxon>
        <taxon>Agaricomycotina</taxon>
        <taxon>Agaricomycetes</taxon>
        <taxon>Agaricomycetidae</taxon>
        <taxon>Agaricales</taxon>
        <taxon>Tricholomatineae</taxon>
        <taxon>Lyophyllaceae</taxon>
        <taxon>Asterophora</taxon>
    </lineage>
</organism>
<gene>
    <name evidence="1" type="ORF">DXG03_007771</name>
</gene>
<dbReference type="AlphaFoldDB" id="A0A9P7GIZ5"/>
<proteinExistence type="predicted"/>